<keyword evidence="3" id="KW-1185">Reference proteome</keyword>
<reference evidence="2 3" key="1">
    <citation type="submission" date="2019-08" db="EMBL/GenBank/DDBJ databases">
        <title>Genome sequencing of Paenibacillus faecis DSM 23593(T).</title>
        <authorList>
            <person name="Kook J.-K."/>
            <person name="Park S.-N."/>
            <person name="Lim Y.K."/>
        </authorList>
    </citation>
    <scope>NUCLEOTIDE SEQUENCE [LARGE SCALE GENOMIC DNA]</scope>
    <source>
        <strain evidence="2 3">DSM 23593</strain>
    </source>
</reference>
<name>A0A5D0CWT1_9BACL</name>
<accession>A0A5D0CWT1</accession>
<dbReference type="EMBL" id="VSDO01000001">
    <property type="protein sequence ID" value="TYA14150.1"/>
    <property type="molecule type" value="Genomic_DNA"/>
</dbReference>
<evidence type="ECO:0000259" key="1">
    <source>
        <dbReference type="Pfam" id="PF13271"/>
    </source>
</evidence>
<dbReference type="Pfam" id="PF13271">
    <property type="entry name" value="DUF4062"/>
    <property type="match status" value="1"/>
</dbReference>
<dbReference type="AlphaFoldDB" id="A0A5D0CWT1"/>
<dbReference type="Proteomes" id="UP000325218">
    <property type="component" value="Unassembled WGS sequence"/>
</dbReference>
<proteinExistence type="predicted"/>
<evidence type="ECO:0000313" key="2">
    <source>
        <dbReference type="EMBL" id="TYA14150.1"/>
    </source>
</evidence>
<protein>
    <submittedName>
        <fullName evidence="2">DUF4062 domain-containing protein</fullName>
    </submittedName>
</protein>
<dbReference type="InterPro" id="IPR025139">
    <property type="entry name" value="DUF4062"/>
</dbReference>
<gene>
    <name evidence="2" type="ORF">FRY98_00220</name>
</gene>
<organism evidence="2 3">
    <name type="scientific">Paenibacillus faecis</name>
    <dbReference type="NCBI Taxonomy" id="862114"/>
    <lineage>
        <taxon>Bacteria</taxon>
        <taxon>Bacillati</taxon>
        <taxon>Bacillota</taxon>
        <taxon>Bacilli</taxon>
        <taxon>Bacillales</taxon>
        <taxon>Paenibacillaceae</taxon>
        <taxon>Paenibacillus</taxon>
    </lineage>
</organism>
<comment type="caution">
    <text evidence="2">The sequence shown here is derived from an EMBL/GenBank/DDBJ whole genome shotgun (WGS) entry which is preliminary data.</text>
</comment>
<feature type="domain" description="DUF4062" evidence="1">
    <location>
        <begin position="16"/>
        <end position="102"/>
    </location>
</feature>
<sequence>MGEIAMEGSLLMARTKIFISSVNEDGLKPLRRKVFKELEAMGHEPLMWEENLGPWPAHVDPVVRCLEAVAECDIYLLFIGGKAGTYDSKAMRTITHMEFIKAYEQEKTILVFGDVEVKSAFFGRVKPLLDHYIDQSIAKEDRFPSPPHMMEMLKRDERVPREIDPYVWYFLQDMMMRKVYIDDLSLGVTIDWKAYFSDLLRRGSLLLPLEESIEQNAARLDDFDAAFELLAGLLPALHITGLRQPDKFLGLVVGKLEGGDIEQRYGPYMSECVGRYEDCCAATLYVLRDRELCLVAKTGDAASVPAFSLDDKSSYAVLTLDLGDPGEQVFFKEAKKMFYHCIRSGSYVITLHYPADPDWNYKKFIHYKESINHAIMSKNPLIIELIKLCLGGMQP</sequence>
<dbReference type="OrthoDB" id="2899841at2"/>
<evidence type="ECO:0000313" key="3">
    <source>
        <dbReference type="Proteomes" id="UP000325218"/>
    </source>
</evidence>